<dbReference type="Proteomes" id="UP000295361">
    <property type="component" value="Unassembled WGS sequence"/>
</dbReference>
<dbReference type="NCBIfam" id="TIGR00749">
    <property type="entry name" value="glk"/>
    <property type="match status" value="1"/>
</dbReference>
<protein>
    <recommendedName>
        <fullName evidence="3">Glucokinase</fullName>
        <ecNumber evidence="3">2.7.1.2</ecNumber>
    </recommendedName>
    <alternativeName>
        <fullName evidence="3">Glucose kinase</fullName>
    </alternativeName>
</protein>
<dbReference type="GO" id="GO:0005524">
    <property type="term" value="F:ATP binding"/>
    <property type="evidence" value="ECO:0007669"/>
    <property type="project" value="UniProtKB-UniRule"/>
</dbReference>
<keyword evidence="3" id="KW-0324">Glycolysis</keyword>
<dbReference type="CDD" id="cd24008">
    <property type="entry name" value="ASKHA_NBD_GLK"/>
    <property type="match status" value="1"/>
</dbReference>
<gene>
    <name evidence="3" type="primary">glk</name>
    <name evidence="5" type="ORF">DES47_102454</name>
</gene>
<evidence type="ECO:0000256" key="4">
    <source>
        <dbReference type="RuleBase" id="RU004046"/>
    </source>
</evidence>
<dbReference type="PANTHER" id="PTHR47690">
    <property type="entry name" value="GLUCOKINASE"/>
    <property type="match status" value="1"/>
</dbReference>
<dbReference type="HAMAP" id="MF_00524">
    <property type="entry name" value="Glucokinase"/>
    <property type="match status" value="1"/>
</dbReference>
<evidence type="ECO:0000256" key="2">
    <source>
        <dbReference type="ARBA" id="ARBA00022777"/>
    </source>
</evidence>
<dbReference type="InterPro" id="IPR050201">
    <property type="entry name" value="Bacterial_glucokinase"/>
</dbReference>
<proteinExistence type="inferred from homology"/>
<dbReference type="Gene3D" id="3.30.420.40">
    <property type="match status" value="1"/>
</dbReference>
<keyword evidence="3" id="KW-0547">Nucleotide-binding</keyword>
<name>A0A4R6QQF8_9BURK</name>
<sequence>MKSSSFPRLVADVGGTNVRFASQYVAQGPLMGMASYACADFATLWDALQHHLAARGEGRPRWCAIGIATAITGDHVQMTNHHWGFSIAALQQALGAERLVVLNDFTALALSLPALAPEARRQVGGGAAVDGAPLGLVGPGTGLGVSGLLAGQLAIGGEGGHVTLSSCEPEEDAVLKVLQRRFGHVSAERALSGPGLENLYRALAEVRGQPEAPLDAKDISSAALDASNPLAVAALQLFCSLLGNVAGNVALTLGARGGLYIGGGIVPRLGEWFDHSRFRERFEAKGRFRSYLQAIPTYVVQAGDQAALLGASRALDAGAHH</sequence>
<reference evidence="5 6" key="1">
    <citation type="submission" date="2019-03" db="EMBL/GenBank/DDBJ databases">
        <title>Genomic Encyclopedia of Type Strains, Phase IV (KMG-IV): sequencing the most valuable type-strain genomes for metagenomic binning, comparative biology and taxonomic classification.</title>
        <authorList>
            <person name="Goeker M."/>
        </authorList>
    </citation>
    <scope>NUCLEOTIDE SEQUENCE [LARGE SCALE GENOMIC DNA]</scope>
    <source>
        <strain evidence="5 6">DSM 16998</strain>
    </source>
</reference>
<accession>A0A4R6QQF8</accession>
<evidence type="ECO:0000256" key="3">
    <source>
        <dbReference type="HAMAP-Rule" id="MF_00524"/>
    </source>
</evidence>
<dbReference type="EMBL" id="SNXS01000002">
    <property type="protein sequence ID" value="TDP72709.1"/>
    <property type="molecule type" value="Genomic_DNA"/>
</dbReference>
<dbReference type="AlphaFoldDB" id="A0A4R6QQF8"/>
<organism evidence="5 6">
    <name type="scientific">Roseateles toxinivorans</name>
    <dbReference type="NCBI Taxonomy" id="270368"/>
    <lineage>
        <taxon>Bacteria</taxon>
        <taxon>Pseudomonadati</taxon>
        <taxon>Pseudomonadota</taxon>
        <taxon>Betaproteobacteria</taxon>
        <taxon>Burkholderiales</taxon>
        <taxon>Sphaerotilaceae</taxon>
        <taxon>Roseateles</taxon>
    </lineage>
</organism>
<dbReference type="GO" id="GO:0004340">
    <property type="term" value="F:glucokinase activity"/>
    <property type="evidence" value="ECO:0007669"/>
    <property type="project" value="UniProtKB-UniRule"/>
</dbReference>
<comment type="similarity">
    <text evidence="3 4">Belongs to the bacterial glucokinase family.</text>
</comment>
<comment type="catalytic activity">
    <reaction evidence="3">
        <text>D-glucose + ATP = D-glucose 6-phosphate + ADP + H(+)</text>
        <dbReference type="Rhea" id="RHEA:17825"/>
        <dbReference type="ChEBI" id="CHEBI:4167"/>
        <dbReference type="ChEBI" id="CHEBI:15378"/>
        <dbReference type="ChEBI" id="CHEBI:30616"/>
        <dbReference type="ChEBI" id="CHEBI:61548"/>
        <dbReference type="ChEBI" id="CHEBI:456216"/>
        <dbReference type="EC" id="2.7.1.2"/>
    </reaction>
</comment>
<dbReference type="Pfam" id="PF02685">
    <property type="entry name" value="Glucokinase"/>
    <property type="match status" value="1"/>
</dbReference>
<keyword evidence="3" id="KW-0963">Cytoplasm</keyword>
<evidence type="ECO:0000313" key="5">
    <source>
        <dbReference type="EMBL" id="TDP72709.1"/>
    </source>
</evidence>
<dbReference type="InParanoid" id="A0A4R6QQF8"/>
<comment type="caution">
    <text evidence="5">The sequence shown here is derived from an EMBL/GenBank/DDBJ whole genome shotgun (WGS) entry which is preliminary data.</text>
</comment>
<keyword evidence="1 3" id="KW-0808">Transferase</keyword>
<feature type="binding site" evidence="3">
    <location>
        <begin position="11"/>
        <end position="16"/>
    </location>
    <ligand>
        <name>ATP</name>
        <dbReference type="ChEBI" id="CHEBI:30616"/>
    </ligand>
</feature>
<keyword evidence="6" id="KW-1185">Reference proteome</keyword>
<dbReference type="GO" id="GO:0006096">
    <property type="term" value="P:glycolytic process"/>
    <property type="evidence" value="ECO:0007669"/>
    <property type="project" value="UniProtKB-UniRule"/>
</dbReference>
<evidence type="ECO:0000256" key="1">
    <source>
        <dbReference type="ARBA" id="ARBA00022679"/>
    </source>
</evidence>
<dbReference type="InterPro" id="IPR043129">
    <property type="entry name" value="ATPase_NBD"/>
</dbReference>
<dbReference type="SUPFAM" id="SSF53067">
    <property type="entry name" value="Actin-like ATPase domain"/>
    <property type="match status" value="1"/>
</dbReference>
<comment type="subcellular location">
    <subcellularLocation>
        <location evidence="3">Cytoplasm</location>
    </subcellularLocation>
</comment>
<evidence type="ECO:0000313" key="6">
    <source>
        <dbReference type="Proteomes" id="UP000295361"/>
    </source>
</evidence>
<dbReference type="RefSeq" id="WP_133700159.1">
    <property type="nucleotide sequence ID" value="NZ_SNXS01000002.1"/>
</dbReference>
<keyword evidence="3" id="KW-0067">ATP-binding</keyword>
<dbReference type="PANTHER" id="PTHR47690:SF1">
    <property type="entry name" value="GLUCOKINASE"/>
    <property type="match status" value="1"/>
</dbReference>
<dbReference type="GO" id="GO:0005829">
    <property type="term" value="C:cytosol"/>
    <property type="evidence" value="ECO:0007669"/>
    <property type="project" value="TreeGrafter"/>
</dbReference>
<dbReference type="Gene3D" id="3.40.367.20">
    <property type="match status" value="1"/>
</dbReference>
<dbReference type="EC" id="2.7.1.2" evidence="3"/>
<dbReference type="GO" id="GO:0005536">
    <property type="term" value="F:D-glucose binding"/>
    <property type="evidence" value="ECO:0007669"/>
    <property type="project" value="InterPro"/>
</dbReference>
<dbReference type="FunCoup" id="A0A4R6QQF8">
    <property type="interactions" value="241"/>
</dbReference>
<dbReference type="InterPro" id="IPR003836">
    <property type="entry name" value="Glucokinase"/>
</dbReference>
<dbReference type="OrthoDB" id="257751at2"/>
<keyword evidence="2 3" id="KW-0418">Kinase</keyword>